<organism evidence="1 2">
    <name type="scientific">Rhodnius prolixus</name>
    <name type="common">Triatomid bug</name>
    <dbReference type="NCBI Taxonomy" id="13249"/>
    <lineage>
        <taxon>Eukaryota</taxon>
        <taxon>Metazoa</taxon>
        <taxon>Ecdysozoa</taxon>
        <taxon>Arthropoda</taxon>
        <taxon>Hexapoda</taxon>
        <taxon>Insecta</taxon>
        <taxon>Pterygota</taxon>
        <taxon>Neoptera</taxon>
        <taxon>Paraneoptera</taxon>
        <taxon>Hemiptera</taxon>
        <taxon>Heteroptera</taxon>
        <taxon>Panheteroptera</taxon>
        <taxon>Cimicomorpha</taxon>
        <taxon>Reduviidae</taxon>
        <taxon>Triatominae</taxon>
        <taxon>Rhodnius</taxon>
    </lineage>
</organism>
<protein>
    <submittedName>
        <fullName evidence="1">Uncharacterized protein</fullName>
    </submittedName>
</protein>
<dbReference type="Proteomes" id="UP000015103">
    <property type="component" value="Unassembled WGS sequence"/>
</dbReference>
<dbReference type="VEuPathDB" id="VectorBase:RPRC002453"/>
<name>T1HEI1_RHOPR</name>
<dbReference type="eggNOG" id="ENOG502RTIU">
    <property type="taxonomic scope" value="Eukaryota"/>
</dbReference>
<keyword evidence="2" id="KW-1185">Reference proteome</keyword>
<reference evidence="1" key="1">
    <citation type="submission" date="2015-05" db="UniProtKB">
        <authorList>
            <consortium name="EnsemblMetazoa"/>
        </authorList>
    </citation>
    <scope>IDENTIFICATION</scope>
</reference>
<dbReference type="AlphaFoldDB" id="T1HEI1"/>
<dbReference type="EMBL" id="ACPB03003982">
    <property type="status" value="NOT_ANNOTATED_CDS"/>
    <property type="molecule type" value="Genomic_DNA"/>
</dbReference>
<evidence type="ECO:0000313" key="1">
    <source>
        <dbReference type="EnsemblMetazoa" id="RPRC002453-PA"/>
    </source>
</evidence>
<evidence type="ECO:0000313" key="2">
    <source>
        <dbReference type="Proteomes" id="UP000015103"/>
    </source>
</evidence>
<dbReference type="EnsemblMetazoa" id="RPRC002453-RA">
    <property type="protein sequence ID" value="RPRC002453-PA"/>
    <property type="gene ID" value="RPRC002453"/>
</dbReference>
<sequence>MGYVYLYLGTLLPCLVCSHCPRTAAICYGTRCTVRVCLDTLTLADTIYYPESEMLNKLMKIHSAKSLRQDLFNHIRYVENIIKHLDEWAFIEIKEMTDNEELTEEKLIWLANEISKTRDKIKELTGDLAENTYNITYIRDRYENLQTITIRITNQLNENTINSLRLLKEYLGDEFPNLEAAHQNLLYLMTVLLKQIETSEKILLTKECIQALRSNQHEDAIFKLDQINDDNVINDIIREVYDQDEKHFNLILKFGDKIRNTTKSFLVYRVLIYEMEVSRQNNDSLKIIEVIKSINNEVIYQLKTEENIKSQARLLVGYLMKKLKMFSKESLKITILNGSYYNENVPIFDQIFKIDEKYFSEICIEVLIDFFEDDSVRPLYGWIMEAFTDIFDRIFNNNSDDKTVFKLAYFINNLLELASEQSSSTESNGQSFANILEKNMKFFIKRLPESVRNIVFIKNVCILNLELNEYLYATNDIIGNNKFKVFSNNAIQNFTNSEQLWLMKRIYGNVYNVQNIGQNFANLYTSDIDDSDEFKTEGHIVYTWLPVVETSKQLGIWQIEPDGRIAHATSKSYDWTCDWSYHRTVALKLINYQTVLIELRPKEVKIQTLIQNSVKVSKIHISSAVY</sequence>
<dbReference type="HOGENOM" id="CLU_437023_0_0_1"/>
<accession>T1HEI1</accession>
<dbReference type="InParanoid" id="T1HEI1"/>
<proteinExistence type="predicted"/>